<comment type="catalytic activity">
    <reaction evidence="6">
        <text>glycolate + A = glyoxylate + AH2</text>
        <dbReference type="Rhea" id="RHEA:21264"/>
        <dbReference type="ChEBI" id="CHEBI:13193"/>
        <dbReference type="ChEBI" id="CHEBI:17499"/>
        <dbReference type="ChEBI" id="CHEBI:29805"/>
        <dbReference type="ChEBI" id="CHEBI:36655"/>
        <dbReference type="EC" id="1.1.99.14"/>
    </reaction>
</comment>
<evidence type="ECO:0000256" key="3">
    <source>
        <dbReference type="ARBA" id="ARBA00022737"/>
    </source>
</evidence>
<dbReference type="Pfam" id="PF13183">
    <property type="entry name" value="Fer4_8"/>
    <property type="match status" value="1"/>
</dbReference>
<feature type="domain" description="4Fe-4S ferredoxin-type" evidence="7">
    <location>
        <begin position="11"/>
        <end position="40"/>
    </location>
</feature>
<keyword evidence="6" id="KW-0249">Electron transport</keyword>
<dbReference type="EMBL" id="RIBS01000003">
    <property type="protein sequence ID" value="RNF84378.1"/>
    <property type="molecule type" value="Genomic_DNA"/>
</dbReference>
<dbReference type="PANTHER" id="PTHR32479">
    <property type="entry name" value="GLYCOLATE OXIDASE IRON-SULFUR SUBUNIT"/>
    <property type="match status" value="1"/>
</dbReference>
<dbReference type="PROSITE" id="PS00198">
    <property type="entry name" value="4FE4S_FER_1"/>
    <property type="match status" value="2"/>
</dbReference>
<dbReference type="PROSITE" id="PS51379">
    <property type="entry name" value="4FE4S_FER_2"/>
    <property type="match status" value="2"/>
</dbReference>
<dbReference type="RefSeq" id="WP_123087564.1">
    <property type="nucleotide sequence ID" value="NZ_RIBS01000003.1"/>
</dbReference>
<evidence type="ECO:0000313" key="9">
    <source>
        <dbReference type="Proteomes" id="UP000267049"/>
    </source>
</evidence>
<dbReference type="PIRSF" id="PIRSF000139">
    <property type="entry name" value="Glc_ox_4Fe-4S"/>
    <property type="match status" value="1"/>
</dbReference>
<evidence type="ECO:0000256" key="1">
    <source>
        <dbReference type="ARBA" id="ARBA00022485"/>
    </source>
</evidence>
<comment type="cofactor">
    <cofactor evidence="6">
        <name>[4Fe-4S] cluster</name>
        <dbReference type="ChEBI" id="CHEBI:49883"/>
    </cofactor>
    <text evidence="6">Binds 2 [4Fe-4S] clusters.</text>
</comment>
<dbReference type="Pfam" id="PF02754">
    <property type="entry name" value="CCG"/>
    <property type="match status" value="2"/>
</dbReference>
<accession>A0A3M8SSS8</accession>
<dbReference type="SUPFAM" id="SSF46548">
    <property type="entry name" value="alpha-helical ferredoxin"/>
    <property type="match status" value="1"/>
</dbReference>
<dbReference type="InterPro" id="IPR017896">
    <property type="entry name" value="4Fe4S_Fe-S-bd"/>
</dbReference>
<keyword evidence="9" id="KW-1185">Reference proteome</keyword>
<evidence type="ECO:0000256" key="2">
    <source>
        <dbReference type="ARBA" id="ARBA00022723"/>
    </source>
</evidence>
<organism evidence="8 9">
    <name type="scientific">Montanilutibacter psychrotolerans</name>
    <dbReference type="NCBI Taxonomy" id="1327343"/>
    <lineage>
        <taxon>Bacteria</taxon>
        <taxon>Pseudomonadati</taxon>
        <taxon>Pseudomonadota</taxon>
        <taxon>Gammaproteobacteria</taxon>
        <taxon>Lysobacterales</taxon>
        <taxon>Lysobacteraceae</taxon>
        <taxon>Montanilutibacter</taxon>
    </lineage>
</organism>
<dbReference type="GO" id="GO:0019154">
    <property type="term" value="F:glycolate dehydrogenase activity"/>
    <property type="evidence" value="ECO:0007669"/>
    <property type="project" value="UniProtKB-EC"/>
</dbReference>
<dbReference type="AlphaFoldDB" id="A0A3M8SSS8"/>
<name>A0A3M8SSS8_9GAMM</name>
<proteinExistence type="predicted"/>
<dbReference type="InterPro" id="IPR009051">
    <property type="entry name" value="Helical_ferredxn"/>
</dbReference>
<dbReference type="EC" id="1.1.99.14" evidence="6"/>
<comment type="caution">
    <text evidence="8">The sequence shown here is derived from an EMBL/GenBank/DDBJ whole genome shotgun (WGS) entry which is preliminary data.</text>
</comment>
<keyword evidence="5 6" id="KW-0411">Iron-sulfur</keyword>
<dbReference type="OrthoDB" id="9765258at2"/>
<sequence>MPPAHLQPPADQLQALAERCVQCGLCLPACPTYASDRQEAESPRGRIAIARAWALGSIATDATGDAHLDHCLGCRNCEAVCPAGVDYGQLLISARALQRQRRRPAWRQRWLERLTARTRTLAALLHAYRLAHRWLPAALRPLPCPPGPAMPPLPPASHAMTSPDTIGLFVGCVAGPYEVGLRSALARLCSAVGADLSIPAGQTCCGALHVHAGNAGAGRRLAATNRDAFSSTGTVLSLASGCHDAIGAALPADSRLRDAIEFVESRAGRLSWRACHRTIALHLPCTQRNASGSVPALRRLLARIPGLQVVELDGGMGCCGAAGTQMLTDPERARAYRKPLIEQLERSGADLLLSANLGCRLHLGNATQVPVLHPLEFLAGLLDSALTDTGSAGADAAAATTPSASTGAMATP</sequence>
<evidence type="ECO:0000256" key="6">
    <source>
        <dbReference type="PIRNR" id="PIRNR000139"/>
    </source>
</evidence>
<comment type="catalytic activity">
    <reaction evidence="6">
        <text>(R)-lactate + A = pyruvate + AH2</text>
        <dbReference type="Rhea" id="RHEA:15089"/>
        <dbReference type="ChEBI" id="CHEBI:13193"/>
        <dbReference type="ChEBI" id="CHEBI:15361"/>
        <dbReference type="ChEBI" id="CHEBI:16004"/>
        <dbReference type="ChEBI" id="CHEBI:17499"/>
    </reaction>
</comment>
<dbReference type="Proteomes" id="UP000267049">
    <property type="component" value="Unassembled WGS sequence"/>
</dbReference>
<evidence type="ECO:0000256" key="4">
    <source>
        <dbReference type="ARBA" id="ARBA00023004"/>
    </source>
</evidence>
<evidence type="ECO:0000313" key="8">
    <source>
        <dbReference type="EMBL" id="RNF84378.1"/>
    </source>
</evidence>
<dbReference type="GO" id="GO:0051539">
    <property type="term" value="F:4 iron, 4 sulfur cluster binding"/>
    <property type="evidence" value="ECO:0007669"/>
    <property type="project" value="UniProtKB-UniRule"/>
</dbReference>
<dbReference type="InterPro" id="IPR012257">
    <property type="entry name" value="Glc_ox_4Fe-4S"/>
</dbReference>
<dbReference type="GO" id="GO:0046872">
    <property type="term" value="F:metal ion binding"/>
    <property type="evidence" value="ECO:0007669"/>
    <property type="project" value="UniProtKB-UniRule"/>
</dbReference>
<comment type="function">
    <text evidence="6">Component of a complex that catalyzes the oxidation of glycolate to glyoxylate.</text>
</comment>
<keyword evidence="3" id="KW-0677">Repeat</keyword>
<evidence type="ECO:0000259" key="7">
    <source>
        <dbReference type="PROSITE" id="PS51379"/>
    </source>
</evidence>
<keyword evidence="1 6" id="KW-0004">4Fe-4S</keyword>
<gene>
    <name evidence="8" type="ORF">EER27_08335</name>
</gene>
<feature type="domain" description="4Fe-4S ferredoxin-type" evidence="7">
    <location>
        <begin position="60"/>
        <end position="85"/>
    </location>
</feature>
<keyword evidence="6" id="KW-0813">Transport</keyword>
<protein>
    <recommendedName>
        <fullName evidence="6">Glycolate oxidase iron-sulfur subunit</fullName>
        <ecNumber evidence="6">1.1.99.14</ecNumber>
    </recommendedName>
</protein>
<reference evidence="8 9" key="1">
    <citation type="submission" date="2018-11" db="EMBL/GenBank/DDBJ databases">
        <title>Lysobacter cryohumiis sp. nov., isolated from soil in the Tianshan Mountains, Xinjiang, China.</title>
        <authorList>
            <person name="Luo Y."/>
            <person name="Sheng H."/>
        </authorList>
    </citation>
    <scope>NUCLEOTIDE SEQUENCE [LARGE SCALE GENOMIC DNA]</scope>
    <source>
        <strain evidence="8 9">ZS60</strain>
    </source>
</reference>
<dbReference type="InterPro" id="IPR004017">
    <property type="entry name" value="Cys_rich_dom"/>
</dbReference>
<keyword evidence="4 6" id="KW-0408">Iron</keyword>
<dbReference type="InterPro" id="IPR017900">
    <property type="entry name" value="4Fe4S_Fe_S_CS"/>
</dbReference>
<keyword evidence="2 6" id="KW-0479">Metal-binding</keyword>
<evidence type="ECO:0000256" key="5">
    <source>
        <dbReference type="ARBA" id="ARBA00023014"/>
    </source>
</evidence>
<dbReference type="Gene3D" id="1.10.1060.10">
    <property type="entry name" value="Alpha-helical ferredoxin"/>
    <property type="match status" value="1"/>
</dbReference>